<evidence type="ECO:0000256" key="2">
    <source>
        <dbReference type="ARBA" id="ARBA00023082"/>
    </source>
</evidence>
<keyword evidence="6" id="KW-1185">Reference proteome</keyword>
<evidence type="ECO:0000256" key="3">
    <source>
        <dbReference type="ARBA" id="ARBA00023163"/>
    </source>
</evidence>
<dbReference type="NCBIfam" id="TIGR02937">
    <property type="entry name" value="sigma70-ECF"/>
    <property type="match status" value="1"/>
</dbReference>
<keyword evidence="2" id="KW-0731">Sigma factor</keyword>
<proteinExistence type="predicted"/>
<dbReference type="Pfam" id="PF08281">
    <property type="entry name" value="Sigma70_r4_2"/>
    <property type="match status" value="1"/>
</dbReference>
<protein>
    <submittedName>
        <fullName evidence="5">RNA polymerase sigma factor</fullName>
    </submittedName>
</protein>
<dbReference type="Proteomes" id="UP000727490">
    <property type="component" value="Unassembled WGS sequence"/>
</dbReference>
<comment type="caution">
    <text evidence="5">The sequence shown here is derived from an EMBL/GenBank/DDBJ whole genome shotgun (WGS) entry which is preliminary data.</text>
</comment>
<dbReference type="Pfam" id="PF04542">
    <property type="entry name" value="Sigma70_r2"/>
    <property type="match status" value="1"/>
</dbReference>
<accession>A0A951IWK0</accession>
<dbReference type="PANTHER" id="PTHR43133:SF45">
    <property type="entry name" value="RNA POLYMERASE ECF-TYPE SIGMA FACTOR"/>
    <property type="match status" value="1"/>
</dbReference>
<dbReference type="CDD" id="cd06171">
    <property type="entry name" value="Sigma70_r4"/>
    <property type="match status" value="1"/>
</dbReference>
<dbReference type="InterPro" id="IPR039425">
    <property type="entry name" value="RNA_pol_sigma-70-like"/>
</dbReference>
<dbReference type="RefSeq" id="WP_219287152.1">
    <property type="nucleotide sequence ID" value="NZ_RPHB01000002.1"/>
</dbReference>
<keyword evidence="3" id="KW-0804">Transcription</keyword>
<dbReference type="InterPro" id="IPR007627">
    <property type="entry name" value="RNA_pol_sigma70_r2"/>
</dbReference>
<evidence type="ECO:0000256" key="1">
    <source>
        <dbReference type="ARBA" id="ARBA00023015"/>
    </source>
</evidence>
<dbReference type="PROSITE" id="PS00622">
    <property type="entry name" value="HTH_LUXR_1"/>
    <property type="match status" value="1"/>
</dbReference>
<feature type="domain" description="HTH luxR-type" evidence="4">
    <location>
        <begin position="124"/>
        <end position="151"/>
    </location>
</feature>
<reference evidence="5 6" key="1">
    <citation type="journal article" date="2020" name="Syst. Appl. Microbiol.">
        <title>Arthrospiribacter ruber gen. nov., sp. nov., a novel bacterium isolated from Arthrospira cultures.</title>
        <authorList>
            <person name="Waleron M."/>
            <person name="Misztak A."/>
            <person name="Waleron M.M."/>
            <person name="Furmaniak M."/>
            <person name="Mrozik A."/>
            <person name="Waleron K."/>
        </authorList>
    </citation>
    <scope>NUCLEOTIDE SEQUENCE [LARGE SCALE GENOMIC DNA]</scope>
    <source>
        <strain evidence="5 6">DPMB0001</strain>
    </source>
</reference>
<dbReference type="GO" id="GO:0003677">
    <property type="term" value="F:DNA binding"/>
    <property type="evidence" value="ECO:0007669"/>
    <property type="project" value="InterPro"/>
</dbReference>
<evidence type="ECO:0000313" key="5">
    <source>
        <dbReference type="EMBL" id="MBW3466938.1"/>
    </source>
</evidence>
<organism evidence="5 6">
    <name type="scientific">Arthrospiribacter ruber</name>
    <dbReference type="NCBI Taxonomy" id="2487934"/>
    <lineage>
        <taxon>Bacteria</taxon>
        <taxon>Pseudomonadati</taxon>
        <taxon>Bacteroidota</taxon>
        <taxon>Cytophagia</taxon>
        <taxon>Cytophagales</taxon>
        <taxon>Cyclobacteriaceae</taxon>
        <taxon>Arthrospiribacter</taxon>
    </lineage>
</organism>
<name>A0A951IWK0_9BACT</name>
<evidence type="ECO:0000313" key="6">
    <source>
        <dbReference type="Proteomes" id="UP000727490"/>
    </source>
</evidence>
<dbReference type="PANTHER" id="PTHR43133">
    <property type="entry name" value="RNA POLYMERASE ECF-TYPE SIGMA FACTO"/>
    <property type="match status" value="1"/>
</dbReference>
<sequence length="161" mass="18675">MSLQDRFLEEIKSNHRIIRKVCLVYARTKDDQEDLFQECLYNAWKAFPGFRGDAKFSSWLYRVSLNTALYHKRKSQSAYLEVDFDLAQYPFVEQKEEDSMAQLYQAIAVLNAVEKSIILLYLEDLSYREIGEITGFSETNVGAKLSRIKGKLKTIIIKNGS</sequence>
<dbReference type="InterPro" id="IPR000792">
    <property type="entry name" value="Tscrpt_reg_LuxR_C"/>
</dbReference>
<gene>
    <name evidence="5" type="ORF">EGN73_03835</name>
</gene>
<keyword evidence="1" id="KW-0805">Transcription regulation</keyword>
<dbReference type="GO" id="GO:0006352">
    <property type="term" value="P:DNA-templated transcription initiation"/>
    <property type="evidence" value="ECO:0007669"/>
    <property type="project" value="InterPro"/>
</dbReference>
<dbReference type="GO" id="GO:0016987">
    <property type="term" value="F:sigma factor activity"/>
    <property type="evidence" value="ECO:0007669"/>
    <property type="project" value="UniProtKB-KW"/>
</dbReference>
<dbReference type="AlphaFoldDB" id="A0A951IWK0"/>
<dbReference type="EMBL" id="RPHB01000002">
    <property type="protein sequence ID" value="MBW3466938.1"/>
    <property type="molecule type" value="Genomic_DNA"/>
</dbReference>
<evidence type="ECO:0000259" key="4">
    <source>
        <dbReference type="PROSITE" id="PS00622"/>
    </source>
</evidence>
<dbReference type="InterPro" id="IPR014284">
    <property type="entry name" value="RNA_pol_sigma-70_dom"/>
</dbReference>
<dbReference type="InterPro" id="IPR013249">
    <property type="entry name" value="RNA_pol_sigma70_r4_t2"/>
</dbReference>